<evidence type="ECO:0000313" key="17">
    <source>
        <dbReference type="Proteomes" id="UP000612899"/>
    </source>
</evidence>
<keyword evidence="17" id="KW-1185">Reference proteome</keyword>
<dbReference type="Gene3D" id="1.10.3810.10">
    <property type="entry name" value="Biosynthetic peptidoglycan transglycosylase-like"/>
    <property type="match status" value="1"/>
</dbReference>
<evidence type="ECO:0000256" key="13">
    <source>
        <dbReference type="ARBA" id="ARBA00049902"/>
    </source>
</evidence>
<dbReference type="SUPFAM" id="SSF53955">
    <property type="entry name" value="Lysozyme-like"/>
    <property type="match status" value="1"/>
</dbReference>
<dbReference type="GO" id="GO:0008955">
    <property type="term" value="F:peptidoglycan glycosyltransferase activity"/>
    <property type="evidence" value="ECO:0007669"/>
    <property type="project" value="UniProtKB-EC"/>
</dbReference>
<dbReference type="AlphaFoldDB" id="A0A8J3QGQ7"/>
<comment type="catalytic activity">
    <reaction evidence="12">
        <text>Preferential cleavage: (Ac)2-L-Lys-D-Ala-|-D-Ala. Also transpeptidation of peptidyl-alanyl moieties that are N-acyl substituents of D-alanine.</text>
        <dbReference type="EC" id="3.4.16.4"/>
    </reaction>
</comment>
<organism evidence="16 17">
    <name type="scientific">Rhizocola hellebori</name>
    <dbReference type="NCBI Taxonomy" id="1392758"/>
    <lineage>
        <taxon>Bacteria</taxon>
        <taxon>Bacillati</taxon>
        <taxon>Actinomycetota</taxon>
        <taxon>Actinomycetes</taxon>
        <taxon>Micromonosporales</taxon>
        <taxon>Micromonosporaceae</taxon>
        <taxon>Rhizocola</taxon>
    </lineage>
</organism>
<evidence type="ECO:0000256" key="3">
    <source>
        <dbReference type="ARBA" id="ARBA00022645"/>
    </source>
</evidence>
<accession>A0A8J3QGQ7</accession>
<keyword evidence="8" id="KW-0133">Cell shape</keyword>
<evidence type="ECO:0000256" key="10">
    <source>
        <dbReference type="ARBA" id="ARBA00023268"/>
    </source>
</evidence>
<dbReference type="GO" id="GO:0009252">
    <property type="term" value="P:peptidoglycan biosynthetic process"/>
    <property type="evidence" value="ECO:0007669"/>
    <property type="project" value="UniProtKB-KW"/>
</dbReference>
<dbReference type="GO" id="GO:0008658">
    <property type="term" value="F:penicillin binding"/>
    <property type="evidence" value="ECO:0007669"/>
    <property type="project" value="InterPro"/>
</dbReference>
<evidence type="ECO:0000256" key="1">
    <source>
        <dbReference type="ARBA" id="ARBA00007090"/>
    </source>
</evidence>
<evidence type="ECO:0000256" key="8">
    <source>
        <dbReference type="ARBA" id="ARBA00022960"/>
    </source>
</evidence>
<sequence length="680" mass="73284">MITGLILSALLMPFAYVAGKMVKAETATFLAMESQLDDLPSAQTSYIYAADNSTLLTMFYEEYRQETSLVNMSPYLIDAIVAAEDARFYAHNGVDIYGLARAFVANRKAGSVSQGGSTITMQYVRMALRDGATTPEDVLDATEQSNARKLREVRLAMALEKRISKQAILERYLNAAYFGHRAYGAFAAAKVYFSKEPQDLTLAEAATLAGLVKAPTDYDPATNDATAAKDRRDYVLQKMTEQGFVSPEEVAAAQKEPVLLTVYEPQNDCQSVAAEVNSYAFFCDFFKSWWMQQEEFGANPGERLQMLRRGGLRVVTSIDPKLQGMAMTRVLEKEKMNSSYAHGVTMIEPGTGRVRAMAVNRIYSADQSANGPSMAAGSTRPGSYPNTVAPLLGGGDIPGYQAGSTFKMFTMLAALEAGMPLTTAYHSPQQLVSQYVAEPGPAVCGGRWCPQNASAAMTGTQTMWSGFGKSVNTYFVQLEQAVGADKVVRMAERLGLRWRTDVDQYYADPVRSAGWGPFTLGVADTTPLEMANAYATVAAHGVYCQPMPVNQILTRDGKDLAEPKCHQEVPASVANAATDAARCVTGYKAKGGSCGDWSTAGGVYGIVGRPVAGKTGTTDDTRAAWFVGFTPQLAGASFIADPDTPSHAVGDSQSQKPVNTVSELLRDGLAGQPIMDFTYP</sequence>
<dbReference type="GO" id="GO:0030288">
    <property type="term" value="C:outer membrane-bounded periplasmic space"/>
    <property type="evidence" value="ECO:0007669"/>
    <property type="project" value="TreeGrafter"/>
</dbReference>
<dbReference type="PANTHER" id="PTHR32282">
    <property type="entry name" value="BINDING PROTEIN TRANSPEPTIDASE, PUTATIVE-RELATED"/>
    <property type="match status" value="1"/>
</dbReference>
<keyword evidence="10" id="KW-0511">Multifunctional enzyme</keyword>
<feature type="domain" description="Glycosyl transferase family 51" evidence="15">
    <location>
        <begin position="56"/>
        <end position="239"/>
    </location>
</feature>
<dbReference type="GO" id="GO:0009002">
    <property type="term" value="F:serine-type D-Ala-D-Ala carboxypeptidase activity"/>
    <property type="evidence" value="ECO:0007669"/>
    <property type="project" value="UniProtKB-EC"/>
</dbReference>
<evidence type="ECO:0000313" key="16">
    <source>
        <dbReference type="EMBL" id="GIH10545.1"/>
    </source>
</evidence>
<dbReference type="InterPro" id="IPR023346">
    <property type="entry name" value="Lysozyme-like_dom_sf"/>
</dbReference>
<keyword evidence="7" id="KW-0378">Hydrolase</keyword>
<evidence type="ECO:0000256" key="4">
    <source>
        <dbReference type="ARBA" id="ARBA00022670"/>
    </source>
</evidence>
<dbReference type="Pfam" id="PF00912">
    <property type="entry name" value="Transgly"/>
    <property type="match status" value="1"/>
</dbReference>
<dbReference type="InterPro" id="IPR012338">
    <property type="entry name" value="Beta-lactam/transpept-like"/>
</dbReference>
<comment type="catalytic activity">
    <reaction evidence="13">
        <text>[GlcNAc-(1-&gt;4)-Mur2Ac(oyl-L-Ala-gamma-D-Glu-L-Lys-D-Ala-D-Ala)](n)-di-trans,octa-cis-undecaprenyl diphosphate + beta-D-GlcNAc-(1-&gt;4)-Mur2Ac(oyl-L-Ala-gamma-D-Glu-L-Lys-D-Ala-D-Ala)-di-trans,octa-cis-undecaprenyl diphosphate = [GlcNAc-(1-&gt;4)-Mur2Ac(oyl-L-Ala-gamma-D-Glu-L-Lys-D-Ala-D-Ala)](n+1)-di-trans,octa-cis-undecaprenyl diphosphate + di-trans,octa-cis-undecaprenyl diphosphate + H(+)</text>
        <dbReference type="Rhea" id="RHEA:23708"/>
        <dbReference type="Rhea" id="RHEA-COMP:9602"/>
        <dbReference type="Rhea" id="RHEA-COMP:9603"/>
        <dbReference type="ChEBI" id="CHEBI:15378"/>
        <dbReference type="ChEBI" id="CHEBI:58405"/>
        <dbReference type="ChEBI" id="CHEBI:60033"/>
        <dbReference type="ChEBI" id="CHEBI:78435"/>
        <dbReference type="EC" id="2.4.99.28"/>
    </reaction>
</comment>
<keyword evidence="5" id="KW-0328">Glycosyltransferase</keyword>
<evidence type="ECO:0000256" key="7">
    <source>
        <dbReference type="ARBA" id="ARBA00022801"/>
    </source>
</evidence>
<keyword evidence="6" id="KW-0808">Transferase</keyword>
<dbReference type="InterPro" id="IPR050396">
    <property type="entry name" value="Glycosyltr_51/Transpeptidase"/>
</dbReference>
<keyword evidence="4" id="KW-0645">Protease</keyword>
<dbReference type="SUPFAM" id="SSF56601">
    <property type="entry name" value="beta-lactamase/transpeptidase-like"/>
    <property type="match status" value="1"/>
</dbReference>
<dbReference type="FunFam" id="1.10.3810.10:FF:000001">
    <property type="entry name" value="Penicillin-binding protein 1A"/>
    <property type="match status" value="1"/>
</dbReference>
<dbReference type="Gene3D" id="3.40.710.10">
    <property type="entry name" value="DD-peptidase/beta-lactamase superfamily"/>
    <property type="match status" value="1"/>
</dbReference>
<reference evidence="16" key="1">
    <citation type="submission" date="2021-01" db="EMBL/GenBank/DDBJ databases">
        <title>Whole genome shotgun sequence of Rhizocola hellebori NBRC 109834.</title>
        <authorList>
            <person name="Komaki H."/>
            <person name="Tamura T."/>
        </authorList>
    </citation>
    <scope>NUCLEOTIDE SEQUENCE</scope>
    <source>
        <strain evidence="16">NBRC 109834</strain>
    </source>
</reference>
<proteinExistence type="inferred from homology"/>
<comment type="similarity">
    <text evidence="1">In the C-terminal section; belongs to the transpeptidase family.</text>
</comment>
<gene>
    <name evidence="16" type="ORF">Rhe02_86120</name>
</gene>
<dbReference type="EMBL" id="BONY01000098">
    <property type="protein sequence ID" value="GIH10545.1"/>
    <property type="molecule type" value="Genomic_DNA"/>
</dbReference>
<dbReference type="InterPro" id="IPR036950">
    <property type="entry name" value="PBP_transglycosylase"/>
</dbReference>
<dbReference type="InterPro" id="IPR001264">
    <property type="entry name" value="Glyco_trans_51"/>
</dbReference>
<evidence type="ECO:0000259" key="14">
    <source>
        <dbReference type="Pfam" id="PF00905"/>
    </source>
</evidence>
<comment type="caution">
    <text evidence="16">The sequence shown here is derived from an EMBL/GenBank/DDBJ whole genome shotgun (WGS) entry which is preliminary data.</text>
</comment>
<evidence type="ECO:0000256" key="2">
    <source>
        <dbReference type="ARBA" id="ARBA00007739"/>
    </source>
</evidence>
<comment type="similarity">
    <text evidence="2">In the N-terminal section; belongs to the glycosyltransferase 51 family.</text>
</comment>
<evidence type="ECO:0000256" key="6">
    <source>
        <dbReference type="ARBA" id="ARBA00022679"/>
    </source>
</evidence>
<keyword evidence="3 16" id="KW-0121">Carboxypeptidase</keyword>
<dbReference type="GO" id="GO:0071555">
    <property type="term" value="P:cell wall organization"/>
    <property type="evidence" value="ECO:0007669"/>
    <property type="project" value="UniProtKB-KW"/>
</dbReference>
<protein>
    <submittedName>
        <fullName evidence="16">Carboxypeptidase</fullName>
    </submittedName>
</protein>
<name>A0A8J3QGQ7_9ACTN</name>
<feature type="domain" description="Penicillin-binding protein transpeptidase" evidence="14">
    <location>
        <begin position="344"/>
        <end position="647"/>
    </location>
</feature>
<dbReference type="InterPro" id="IPR001460">
    <property type="entry name" value="PCN-bd_Tpept"/>
</dbReference>
<evidence type="ECO:0000256" key="5">
    <source>
        <dbReference type="ARBA" id="ARBA00022676"/>
    </source>
</evidence>
<evidence type="ECO:0000256" key="11">
    <source>
        <dbReference type="ARBA" id="ARBA00023316"/>
    </source>
</evidence>
<dbReference type="Pfam" id="PF00905">
    <property type="entry name" value="Transpeptidase"/>
    <property type="match status" value="1"/>
</dbReference>
<evidence type="ECO:0000256" key="9">
    <source>
        <dbReference type="ARBA" id="ARBA00022984"/>
    </source>
</evidence>
<dbReference type="Proteomes" id="UP000612899">
    <property type="component" value="Unassembled WGS sequence"/>
</dbReference>
<evidence type="ECO:0000256" key="12">
    <source>
        <dbReference type="ARBA" id="ARBA00034000"/>
    </source>
</evidence>
<dbReference type="GO" id="GO:0008360">
    <property type="term" value="P:regulation of cell shape"/>
    <property type="evidence" value="ECO:0007669"/>
    <property type="project" value="UniProtKB-KW"/>
</dbReference>
<evidence type="ECO:0000259" key="15">
    <source>
        <dbReference type="Pfam" id="PF00912"/>
    </source>
</evidence>
<keyword evidence="11" id="KW-0961">Cell wall biogenesis/degradation</keyword>
<dbReference type="RefSeq" id="WP_308442064.1">
    <property type="nucleotide sequence ID" value="NZ_BONY01000098.1"/>
</dbReference>
<dbReference type="GO" id="GO:0006508">
    <property type="term" value="P:proteolysis"/>
    <property type="evidence" value="ECO:0007669"/>
    <property type="project" value="UniProtKB-KW"/>
</dbReference>
<dbReference type="PANTHER" id="PTHR32282:SF33">
    <property type="entry name" value="PEPTIDOGLYCAN GLYCOSYLTRANSFERASE"/>
    <property type="match status" value="1"/>
</dbReference>
<keyword evidence="9" id="KW-0573">Peptidoglycan synthesis</keyword>